<dbReference type="CDD" id="cd06259">
    <property type="entry name" value="YdcF-like"/>
    <property type="match status" value="1"/>
</dbReference>
<organism evidence="2 3">
    <name type="scientific">Agromyces hippuratus</name>
    <dbReference type="NCBI Taxonomy" id="286438"/>
    <lineage>
        <taxon>Bacteria</taxon>
        <taxon>Bacillati</taxon>
        <taxon>Actinomycetota</taxon>
        <taxon>Actinomycetes</taxon>
        <taxon>Micrococcales</taxon>
        <taxon>Microbacteriaceae</taxon>
        <taxon>Agromyces</taxon>
    </lineage>
</organism>
<protein>
    <recommendedName>
        <fullName evidence="1">DUF218 domain-containing protein</fullName>
    </recommendedName>
</protein>
<dbReference type="PANTHER" id="PTHR30336">
    <property type="entry name" value="INNER MEMBRANE PROTEIN, PROBABLE PERMEASE"/>
    <property type="match status" value="1"/>
</dbReference>
<dbReference type="RefSeq" id="WP_179550061.1">
    <property type="nucleotide sequence ID" value="NZ_JACCFI010000001.1"/>
</dbReference>
<dbReference type="InterPro" id="IPR003848">
    <property type="entry name" value="DUF218"/>
</dbReference>
<sequence length="192" mass="20885">MRLLPLVVPVATIAGVIAWAEFIHHRSNGRRLGTAARSGTSEAVVVLGYRNRGTRANLLNRYRVRAGLRSQDPRASESVLVLCGGGVASSVPEAELMAGYARRRGSTGPIRLDCDSSTTWENIQNAIPFLEDADAIKIVSNSLHAEKGRAHLWKLRPDLAERLVRAEDHRLGELALVKPLAAVLGLRSLRGQ</sequence>
<reference evidence="2 3" key="1">
    <citation type="submission" date="2020-07" db="EMBL/GenBank/DDBJ databases">
        <title>Sequencing the genomes of 1000 actinobacteria strains.</title>
        <authorList>
            <person name="Klenk H.-P."/>
        </authorList>
    </citation>
    <scope>NUCLEOTIDE SEQUENCE [LARGE SCALE GENOMIC DNA]</scope>
    <source>
        <strain evidence="2 3">DSM 8598</strain>
    </source>
</reference>
<dbReference type="InterPro" id="IPR051599">
    <property type="entry name" value="Cell_Envelope_Assoc"/>
</dbReference>
<evidence type="ECO:0000259" key="1">
    <source>
        <dbReference type="Pfam" id="PF02698"/>
    </source>
</evidence>
<keyword evidence="3" id="KW-1185">Reference proteome</keyword>
<dbReference type="AlphaFoldDB" id="A0A852WXP8"/>
<dbReference type="EMBL" id="JACCFI010000001">
    <property type="protein sequence ID" value="NYG19844.1"/>
    <property type="molecule type" value="Genomic_DNA"/>
</dbReference>
<gene>
    <name evidence="2" type="ORF">BJY17_000591</name>
</gene>
<accession>A0A852WXP8</accession>
<feature type="domain" description="DUF218" evidence="1">
    <location>
        <begin position="42"/>
        <end position="147"/>
    </location>
</feature>
<dbReference type="GO" id="GO:0005886">
    <property type="term" value="C:plasma membrane"/>
    <property type="evidence" value="ECO:0007669"/>
    <property type="project" value="TreeGrafter"/>
</dbReference>
<dbReference type="PANTHER" id="PTHR30336:SF20">
    <property type="entry name" value="DUF218 DOMAIN-CONTAINING PROTEIN"/>
    <property type="match status" value="1"/>
</dbReference>
<name>A0A852WXP8_9MICO</name>
<dbReference type="Proteomes" id="UP000549066">
    <property type="component" value="Unassembled WGS sequence"/>
</dbReference>
<comment type="caution">
    <text evidence="2">The sequence shown here is derived from an EMBL/GenBank/DDBJ whole genome shotgun (WGS) entry which is preliminary data.</text>
</comment>
<proteinExistence type="predicted"/>
<dbReference type="Pfam" id="PF02698">
    <property type="entry name" value="DUF218"/>
    <property type="match status" value="1"/>
</dbReference>
<evidence type="ECO:0000313" key="3">
    <source>
        <dbReference type="Proteomes" id="UP000549066"/>
    </source>
</evidence>
<evidence type="ECO:0000313" key="2">
    <source>
        <dbReference type="EMBL" id="NYG19844.1"/>
    </source>
</evidence>